<dbReference type="SUPFAM" id="SSF53167">
    <property type="entry name" value="Purine and uridine phosphorylases"/>
    <property type="match status" value="1"/>
</dbReference>
<dbReference type="Gene3D" id="3.40.50.1580">
    <property type="entry name" value="Nucleoside phosphorylase domain"/>
    <property type="match status" value="1"/>
</dbReference>
<sequence length="269" mass="29742">MEADQRALWYYPEDKTEPVITAARQIVSKYGSDGWRKLPPKAVVFCMGKGLPILEANFSTEQLLETLPGFISHSKVLGLRGQDQVCYVHGGYGSPQITCTVETLCAMGVEEFLLIGLCGVFGEGIQVGDVLLPEKIWSEEGASRHYVQNPGFAKVNSSEDAERLTAFFSARGLAVRRANTVTTDAVFRQTYFKETLWREMGCVGVDMEASAFVNVCNYYGKKNTVLLLASDKHPLSPEEPAWEWGGERFGELTERFVCAGITYVPATIS</sequence>
<proteinExistence type="predicted"/>
<dbReference type="Proteomes" id="UP001524473">
    <property type="component" value="Unassembled WGS sequence"/>
</dbReference>
<dbReference type="RefSeq" id="WP_187127678.1">
    <property type="nucleotide sequence ID" value="NZ_CABKVV010000012.1"/>
</dbReference>
<evidence type="ECO:0000313" key="5">
    <source>
        <dbReference type="EMBL" id="MCQ4838850.1"/>
    </source>
</evidence>
<evidence type="ECO:0000256" key="2">
    <source>
        <dbReference type="ARBA" id="ARBA00021980"/>
    </source>
</evidence>
<dbReference type="InterPro" id="IPR000845">
    <property type="entry name" value="Nucleoside_phosphorylase_d"/>
</dbReference>
<feature type="domain" description="Nucleoside phosphorylase" evidence="4">
    <location>
        <begin position="76"/>
        <end position="235"/>
    </location>
</feature>
<dbReference type="EC" id="2.4.2.3" evidence="1"/>
<comment type="catalytic activity">
    <reaction evidence="3">
        <text>uridine + phosphate = alpha-D-ribose 1-phosphate + uracil</text>
        <dbReference type="Rhea" id="RHEA:24388"/>
        <dbReference type="ChEBI" id="CHEBI:16704"/>
        <dbReference type="ChEBI" id="CHEBI:17568"/>
        <dbReference type="ChEBI" id="CHEBI:43474"/>
        <dbReference type="ChEBI" id="CHEBI:57720"/>
        <dbReference type="EC" id="2.4.2.3"/>
    </reaction>
</comment>
<dbReference type="InterPro" id="IPR035994">
    <property type="entry name" value="Nucleoside_phosphorylase_sf"/>
</dbReference>
<protein>
    <recommendedName>
        <fullName evidence="2">Uridine phosphorylase</fullName>
        <ecNumber evidence="1">2.4.2.3</ecNumber>
    </recommendedName>
</protein>
<evidence type="ECO:0000256" key="1">
    <source>
        <dbReference type="ARBA" id="ARBA00011888"/>
    </source>
</evidence>
<evidence type="ECO:0000256" key="3">
    <source>
        <dbReference type="ARBA" id="ARBA00048447"/>
    </source>
</evidence>
<name>A0ABT1RW41_9FIRM</name>
<dbReference type="Pfam" id="PF01048">
    <property type="entry name" value="PNP_UDP_1"/>
    <property type="match status" value="1"/>
</dbReference>
<organism evidence="5 6">
    <name type="scientific">Neglectibacter timonensis</name>
    <dbReference type="NCBI Taxonomy" id="1776382"/>
    <lineage>
        <taxon>Bacteria</taxon>
        <taxon>Bacillati</taxon>
        <taxon>Bacillota</taxon>
        <taxon>Clostridia</taxon>
        <taxon>Eubacteriales</taxon>
        <taxon>Oscillospiraceae</taxon>
        <taxon>Neglectibacter</taxon>
    </lineage>
</organism>
<keyword evidence="6" id="KW-1185">Reference proteome</keyword>
<dbReference type="GeneID" id="90531628"/>
<dbReference type="PANTHER" id="PTHR43691:SF11">
    <property type="entry name" value="FI09636P-RELATED"/>
    <property type="match status" value="1"/>
</dbReference>
<reference evidence="5 6" key="1">
    <citation type="submission" date="2022-06" db="EMBL/GenBank/DDBJ databases">
        <title>Isolation of gut microbiota from human fecal samples.</title>
        <authorList>
            <person name="Pamer E.G."/>
            <person name="Barat B."/>
            <person name="Waligurski E."/>
            <person name="Medina S."/>
            <person name="Paddock L."/>
            <person name="Mostad J."/>
        </authorList>
    </citation>
    <scope>NUCLEOTIDE SEQUENCE [LARGE SCALE GENOMIC DNA]</scope>
    <source>
        <strain evidence="5 6">DFI.9.73</strain>
    </source>
</reference>
<dbReference type="PANTHER" id="PTHR43691">
    <property type="entry name" value="URIDINE PHOSPHORYLASE"/>
    <property type="match status" value="1"/>
</dbReference>
<accession>A0ABT1RW41</accession>
<evidence type="ECO:0000259" key="4">
    <source>
        <dbReference type="Pfam" id="PF01048"/>
    </source>
</evidence>
<gene>
    <name evidence="5" type="ORF">NE695_02845</name>
</gene>
<comment type="caution">
    <text evidence="5">The sequence shown here is derived from an EMBL/GenBank/DDBJ whole genome shotgun (WGS) entry which is preliminary data.</text>
</comment>
<dbReference type="EMBL" id="JANFZH010000004">
    <property type="protein sequence ID" value="MCQ4838850.1"/>
    <property type="molecule type" value="Genomic_DNA"/>
</dbReference>
<evidence type="ECO:0000313" key="6">
    <source>
        <dbReference type="Proteomes" id="UP001524473"/>
    </source>
</evidence>